<keyword evidence="18" id="KW-1185">Reference proteome</keyword>
<dbReference type="Pfam" id="PF04055">
    <property type="entry name" value="Radical_SAM"/>
    <property type="match status" value="1"/>
</dbReference>
<evidence type="ECO:0000256" key="5">
    <source>
        <dbReference type="ARBA" id="ARBA00022723"/>
    </source>
</evidence>
<dbReference type="SFLD" id="SFLDF00273">
    <property type="entry name" value="(dimethylallyl)adenosine_tRNA"/>
    <property type="match status" value="1"/>
</dbReference>
<dbReference type="SFLD" id="SFLDS00029">
    <property type="entry name" value="Radical_SAM"/>
    <property type="match status" value="1"/>
</dbReference>
<accession>A0AAE3AG43</accession>
<keyword evidence="13" id="KW-0819">tRNA processing</keyword>
<dbReference type="RefSeq" id="WP_308448201.1">
    <property type="nucleotide sequence ID" value="NZ_JAJEQC010000001.1"/>
</dbReference>
<evidence type="ECO:0000256" key="9">
    <source>
        <dbReference type="ARBA" id="ARBA00051425"/>
    </source>
</evidence>
<feature type="binding site" evidence="13">
    <location>
        <position position="195"/>
    </location>
    <ligand>
        <name>[4Fe-4S] cluster</name>
        <dbReference type="ChEBI" id="CHEBI:49883"/>
        <label>2</label>
        <note>4Fe-4S-S-AdoMet</note>
    </ligand>
</feature>
<comment type="catalytic activity">
    <reaction evidence="9 13">
        <text>N(6)-dimethylallyladenosine(37) in tRNA + (sulfur carrier)-SH + AH2 + 2 S-adenosyl-L-methionine = 2-methylsulfanyl-N(6)-dimethylallyladenosine(37) in tRNA + (sulfur carrier)-H + 5'-deoxyadenosine + L-methionine + A + S-adenosyl-L-homocysteine + 2 H(+)</text>
        <dbReference type="Rhea" id="RHEA:37067"/>
        <dbReference type="Rhea" id="RHEA-COMP:10375"/>
        <dbReference type="Rhea" id="RHEA-COMP:10376"/>
        <dbReference type="Rhea" id="RHEA-COMP:14737"/>
        <dbReference type="Rhea" id="RHEA-COMP:14739"/>
        <dbReference type="ChEBI" id="CHEBI:13193"/>
        <dbReference type="ChEBI" id="CHEBI:15378"/>
        <dbReference type="ChEBI" id="CHEBI:17319"/>
        <dbReference type="ChEBI" id="CHEBI:17499"/>
        <dbReference type="ChEBI" id="CHEBI:29917"/>
        <dbReference type="ChEBI" id="CHEBI:57844"/>
        <dbReference type="ChEBI" id="CHEBI:57856"/>
        <dbReference type="ChEBI" id="CHEBI:59789"/>
        <dbReference type="ChEBI" id="CHEBI:64428"/>
        <dbReference type="ChEBI" id="CHEBI:74415"/>
        <dbReference type="ChEBI" id="CHEBI:74417"/>
        <dbReference type="EC" id="2.8.4.3"/>
    </reaction>
</comment>
<keyword evidence="2 13" id="KW-0004">4Fe-4S</keyword>
<keyword evidence="6 13" id="KW-0408">Iron</keyword>
<dbReference type="Proteomes" id="UP001199424">
    <property type="component" value="Unassembled WGS sequence"/>
</dbReference>
<dbReference type="EC" id="2.8.4.3" evidence="8 13"/>
<keyword evidence="7 13" id="KW-0411">Iron-sulfur</keyword>
<evidence type="ECO:0000256" key="10">
    <source>
        <dbReference type="ARBA" id="ARBA00068570"/>
    </source>
</evidence>
<dbReference type="PROSITE" id="PS51918">
    <property type="entry name" value="RADICAL_SAM"/>
    <property type="match status" value="1"/>
</dbReference>
<evidence type="ECO:0000259" key="16">
    <source>
        <dbReference type="PROSITE" id="PS51918"/>
    </source>
</evidence>
<evidence type="ECO:0000256" key="4">
    <source>
        <dbReference type="ARBA" id="ARBA00022691"/>
    </source>
</evidence>
<dbReference type="CDD" id="cd01335">
    <property type="entry name" value="Radical_SAM"/>
    <property type="match status" value="1"/>
</dbReference>
<dbReference type="Pfam" id="PF01938">
    <property type="entry name" value="TRAM"/>
    <property type="match status" value="1"/>
</dbReference>
<evidence type="ECO:0000256" key="1">
    <source>
        <dbReference type="ARBA" id="ARBA00003234"/>
    </source>
</evidence>
<dbReference type="Gene3D" id="3.80.30.20">
    <property type="entry name" value="tm_1862 like domain"/>
    <property type="match status" value="1"/>
</dbReference>
<evidence type="ECO:0000256" key="12">
    <source>
        <dbReference type="ARBA" id="ARBA00081141"/>
    </source>
</evidence>
<dbReference type="SFLD" id="SFLDG01082">
    <property type="entry name" value="B12-binding_domain_containing"/>
    <property type="match status" value="1"/>
</dbReference>
<evidence type="ECO:0000256" key="2">
    <source>
        <dbReference type="ARBA" id="ARBA00022485"/>
    </source>
</evidence>
<feature type="binding site" evidence="13">
    <location>
        <position position="45"/>
    </location>
    <ligand>
        <name>[4Fe-4S] cluster</name>
        <dbReference type="ChEBI" id="CHEBI:49883"/>
        <label>1</label>
    </ligand>
</feature>
<dbReference type="GO" id="GO:0005829">
    <property type="term" value="C:cytosol"/>
    <property type="evidence" value="ECO:0007669"/>
    <property type="project" value="TreeGrafter"/>
</dbReference>
<feature type="domain" description="TRAM" evidence="14">
    <location>
        <begin position="410"/>
        <end position="472"/>
    </location>
</feature>
<dbReference type="InterPro" id="IPR002792">
    <property type="entry name" value="TRAM_dom"/>
</dbReference>
<comment type="function">
    <text evidence="1 13">Catalyzes the methylthiolation of N6-(dimethylallyl)adenosine (i(6)A), leading to the formation of 2-methylthio-N6-(dimethylallyl)adenosine (ms(2)i(6)A) at position 37 in tRNAs that read codons beginning with uridine.</text>
</comment>
<comment type="subunit">
    <text evidence="13">Monomer.</text>
</comment>
<evidence type="ECO:0000313" key="17">
    <source>
        <dbReference type="EMBL" id="MCC2135562.1"/>
    </source>
</evidence>
<evidence type="ECO:0000256" key="11">
    <source>
        <dbReference type="ARBA" id="ARBA00080698"/>
    </source>
</evidence>
<feature type="binding site" evidence="13">
    <location>
        <position position="115"/>
    </location>
    <ligand>
        <name>[4Fe-4S] cluster</name>
        <dbReference type="ChEBI" id="CHEBI:49883"/>
        <label>1</label>
    </ligand>
</feature>
<dbReference type="Gene3D" id="3.40.50.12160">
    <property type="entry name" value="Methylthiotransferase, N-terminal domain"/>
    <property type="match status" value="1"/>
</dbReference>
<dbReference type="FunFam" id="3.80.30.20:FF:000001">
    <property type="entry name" value="tRNA-2-methylthio-N(6)-dimethylallyladenosine synthase 2"/>
    <property type="match status" value="1"/>
</dbReference>
<evidence type="ECO:0000313" key="18">
    <source>
        <dbReference type="Proteomes" id="UP001199424"/>
    </source>
</evidence>
<dbReference type="PROSITE" id="PS50926">
    <property type="entry name" value="TRAM"/>
    <property type="match status" value="1"/>
</dbReference>
<evidence type="ECO:0000259" key="14">
    <source>
        <dbReference type="PROSITE" id="PS50926"/>
    </source>
</evidence>
<protein>
    <recommendedName>
        <fullName evidence="10 13">tRNA-2-methylthio-N(6)-dimethylallyladenosine synthase</fullName>
        <ecNumber evidence="8 13">2.8.4.3</ecNumber>
    </recommendedName>
    <alternativeName>
        <fullName evidence="12 13">(Dimethylallyl)adenosine tRNA methylthiotransferase MiaB</fullName>
    </alternativeName>
    <alternativeName>
        <fullName evidence="11 13">tRNA-i(6)A37 methylthiotransferase</fullName>
    </alternativeName>
</protein>
<keyword evidence="3 13" id="KW-0808">Transferase</keyword>
<feature type="binding site" evidence="13">
    <location>
        <position position="191"/>
    </location>
    <ligand>
        <name>[4Fe-4S] cluster</name>
        <dbReference type="ChEBI" id="CHEBI:49883"/>
        <label>2</label>
        <note>4Fe-4S-S-AdoMet</note>
    </ligand>
</feature>
<dbReference type="InterPro" id="IPR058240">
    <property type="entry name" value="rSAM_sf"/>
</dbReference>
<dbReference type="InterPro" id="IPR006638">
    <property type="entry name" value="Elp3/MiaA/NifB-like_rSAM"/>
</dbReference>
<dbReference type="InterPro" id="IPR007197">
    <property type="entry name" value="rSAM"/>
</dbReference>
<dbReference type="GO" id="GO:0035597">
    <property type="term" value="F:tRNA-2-methylthio-N(6)-dimethylallyladenosine(37) synthase activity"/>
    <property type="evidence" value="ECO:0007669"/>
    <property type="project" value="UniProtKB-EC"/>
</dbReference>
<dbReference type="PANTHER" id="PTHR43020">
    <property type="entry name" value="CDK5 REGULATORY SUBUNIT-ASSOCIATED PROTEIN 1"/>
    <property type="match status" value="1"/>
</dbReference>
<dbReference type="PROSITE" id="PS51449">
    <property type="entry name" value="MTTASE_N"/>
    <property type="match status" value="1"/>
</dbReference>
<comment type="cofactor">
    <cofactor evidence="13">
        <name>[4Fe-4S] cluster</name>
        <dbReference type="ChEBI" id="CHEBI:49883"/>
    </cofactor>
    <text evidence="13">Binds 2 [4Fe-4S] clusters. One cluster is coordinated with 3 cysteines and an exchangeable S-adenosyl-L-methionine.</text>
</comment>
<comment type="similarity">
    <text evidence="13">Belongs to the methylthiotransferase family. MiaB subfamily.</text>
</comment>
<dbReference type="EMBL" id="JAJEQC010000001">
    <property type="protein sequence ID" value="MCC2135562.1"/>
    <property type="molecule type" value="Genomic_DNA"/>
</dbReference>
<keyword evidence="13" id="KW-0963">Cytoplasm</keyword>
<organism evidence="17 18">
    <name type="scientific">Hominenteromicrobium mulieris</name>
    <dbReference type="NCBI Taxonomy" id="2885357"/>
    <lineage>
        <taxon>Bacteria</taxon>
        <taxon>Bacillati</taxon>
        <taxon>Bacillota</taxon>
        <taxon>Clostridia</taxon>
        <taxon>Eubacteriales</taxon>
        <taxon>Oscillospiraceae</taxon>
        <taxon>Hominenteromicrobium</taxon>
    </lineage>
</organism>
<keyword evidence="4 13" id="KW-0949">S-adenosyl-L-methionine</keyword>
<feature type="domain" description="MTTase N-terminal" evidence="15">
    <location>
        <begin position="36"/>
        <end position="154"/>
    </location>
</feature>
<dbReference type="InterPro" id="IPR038135">
    <property type="entry name" value="Methylthiotransferase_N_sf"/>
</dbReference>
<dbReference type="SFLD" id="SFLDG01061">
    <property type="entry name" value="methylthiotransferase"/>
    <property type="match status" value="1"/>
</dbReference>
<dbReference type="PANTHER" id="PTHR43020:SF2">
    <property type="entry name" value="MITOCHONDRIAL TRNA METHYLTHIOTRANSFERASE CDK5RAP1"/>
    <property type="match status" value="1"/>
</dbReference>
<evidence type="ECO:0000256" key="8">
    <source>
        <dbReference type="ARBA" id="ARBA00033765"/>
    </source>
</evidence>
<dbReference type="FunFam" id="3.40.50.12160:FF:000003">
    <property type="entry name" value="CDK5 regulatory subunit-associated protein 1"/>
    <property type="match status" value="1"/>
</dbReference>
<evidence type="ECO:0000256" key="7">
    <source>
        <dbReference type="ARBA" id="ARBA00023014"/>
    </source>
</evidence>
<dbReference type="InterPro" id="IPR005839">
    <property type="entry name" value="Methylthiotransferase"/>
</dbReference>
<proteinExistence type="inferred from homology"/>
<feature type="domain" description="Radical SAM core" evidence="16">
    <location>
        <begin position="177"/>
        <end position="408"/>
    </location>
</feature>
<dbReference type="InterPro" id="IPR020612">
    <property type="entry name" value="Methylthiotransferase_CS"/>
</dbReference>
<feature type="binding site" evidence="13">
    <location>
        <position position="198"/>
    </location>
    <ligand>
        <name>[4Fe-4S] cluster</name>
        <dbReference type="ChEBI" id="CHEBI:49883"/>
        <label>2</label>
        <note>4Fe-4S-S-AdoMet</note>
    </ligand>
</feature>
<keyword evidence="5 13" id="KW-0479">Metal-binding</keyword>
<dbReference type="GO" id="GO:0046872">
    <property type="term" value="F:metal ion binding"/>
    <property type="evidence" value="ECO:0007669"/>
    <property type="project" value="UniProtKB-KW"/>
</dbReference>
<dbReference type="InterPro" id="IPR023404">
    <property type="entry name" value="rSAM_horseshoe"/>
</dbReference>
<evidence type="ECO:0000256" key="13">
    <source>
        <dbReference type="HAMAP-Rule" id="MF_01864"/>
    </source>
</evidence>
<comment type="caution">
    <text evidence="17">The sequence shown here is derived from an EMBL/GenBank/DDBJ whole genome shotgun (WGS) entry which is preliminary data.</text>
</comment>
<evidence type="ECO:0000256" key="6">
    <source>
        <dbReference type="ARBA" id="ARBA00023004"/>
    </source>
</evidence>
<dbReference type="GO" id="GO:0051539">
    <property type="term" value="F:4 iron, 4 sulfur cluster binding"/>
    <property type="evidence" value="ECO:0007669"/>
    <property type="project" value="UniProtKB-UniRule"/>
</dbReference>
<dbReference type="Pfam" id="PF00919">
    <property type="entry name" value="UPF0004"/>
    <property type="match status" value="1"/>
</dbReference>
<dbReference type="NCBIfam" id="TIGR01574">
    <property type="entry name" value="miaB-methiolase"/>
    <property type="match status" value="1"/>
</dbReference>
<evidence type="ECO:0000259" key="15">
    <source>
        <dbReference type="PROSITE" id="PS51449"/>
    </source>
</evidence>
<comment type="subcellular location">
    <subcellularLocation>
        <location evidence="13">Cytoplasm</location>
    </subcellularLocation>
</comment>
<sequence>MKDKEITVTADELQKQKLYTADVAAIMQVRAMHGTPKALVRTYGCQQNVADGERMKGMLSEMGFEFTEYEDEADFILFNTCAIREHAEDRVFGNIGALKNVKRRNPSLLIAVCGCMMEQERVAERIKVSFPFVNIVFGTHVIHRLPEMMYTAVTDSKRVFLRGHESKEIIEGLPVRRDGNTRAWVTVMYGCDNFCSYCIVPYVRGREKSRHPDAIVAECRELIEQGYKEITLLGQNVNSYGKGLPEKVNFSELLRRIDAIDGDYRLRFMTSHPKDATHELFDTIAESRHICHYIHLPCQSGSSRVLKAMNRHYDREKYLDLIRYAKEKMPDLSLTSDIIVGFPGETYEEFCETLSLIREMEFTSLFTFIFSPRPGTRAAEMEDPVTYKEKTQWFSELLKTQEEIAAKRCASMVGSTERVLIEERNEKNGLLSGRTASSIIVEFPGEDEWIGEFKNVKVTEARNWILRGECVD</sequence>
<feature type="binding site" evidence="13">
    <location>
        <position position="81"/>
    </location>
    <ligand>
        <name>[4Fe-4S] cluster</name>
        <dbReference type="ChEBI" id="CHEBI:49883"/>
        <label>1</label>
    </ligand>
</feature>
<name>A0AAE3AG43_9FIRM</name>
<dbReference type="AlphaFoldDB" id="A0AAE3AG43"/>
<dbReference type="PROSITE" id="PS01278">
    <property type="entry name" value="MTTASE_RADICAL"/>
    <property type="match status" value="1"/>
</dbReference>
<dbReference type="HAMAP" id="MF_01864">
    <property type="entry name" value="tRNA_metthiotr_MiaB"/>
    <property type="match status" value="1"/>
</dbReference>
<reference evidence="17" key="1">
    <citation type="submission" date="2021-10" db="EMBL/GenBank/DDBJ databases">
        <title>Anaerobic single-cell dispensing facilitates the cultivation of human gut bacteria.</title>
        <authorList>
            <person name="Afrizal A."/>
        </authorList>
    </citation>
    <scope>NUCLEOTIDE SEQUENCE</scope>
    <source>
        <strain evidence="17">CLA-AA-H250</strain>
    </source>
</reference>
<dbReference type="NCBIfam" id="TIGR00089">
    <property type="entry name" value="MiaB/RimO family radical SAM methylthiotransferase"/>
    <property type="match status" value="1"/>
</dbReference>
<evidence type="ECO:0000256" key="3">
    <source>
        <dbReference type="ARBA" id="ARBA00022679"/>
    </source>
</evidence>
<dbReference type="InterPro" id="IPR013848">
    <property type="entry name" value="Methylthiotransferase_N"/>
</dbReference>
<dbReference type="SUPFAM" id="SSF102114">
    <property type="entry name" value="Radical SAM enzymes"/>
    <property type="match status" value="1"/>
</dbReference>
<dbReference type="InterPro" id="IPR006463">
    <property type="entry name" value="MiaB_methiolase"/>
</dbReference>
<gene>
    <name evidence="13 17" type="primary">miaB</name>
    <name evidence="17" type="ORF">LKD31_00820</name>
</gene>
<dbReference type="SMART" id="SM00729">
    <property type="entry name" value="Elp3"/>
    <property type="match status" value="1"/>
</dbReference>